<gene>
    <name evidence="1" type="ORF">A3C96_03165</name>
</gene>
<sequence>MRAISLIVLAVLTAGDRPAGRPEAFDIGRGERLGGFVPSGMRSDHEKGDDVLFLSTGETVGFTIVVFSRETPEAAAHRHWDWMHVGDTAMTPIQEKKLGNVTALVFSTTARGLTFVYSFRSFPGGPPNRAISVAGSWPTSRDREMFPVFEEILSKMVAWRTPTRK</sequence>
<dbReference type="AlphaFoldDB" id="A0A1F7U998"/>
<reference evidence="1 2" key="1">
    <citation type="journal article" date="2016" name="Nat. Commun.">
        <title>Thousands of microbial genomes shed light on interconnected biogeochemical processes in an aquifer system.</title>
        <authorList>
            <person name="Anantharaman K."/>
            <person name="Brown C.T."/>
            <person name="Hug L.A."/>
            <person name="Sharon I."/>
            <person name="Castelle C.J."/>
            <person name="Probst A.J."/>
            <person name="Thomas B.C."/>
            <person name="Singh A."/>
            <person name="Wilkins M.J."/>
            <person name="Karaoz U."/>
            <person name="Brodie E.L."/>
            <person name="Williams K.H."/>
            <person name="Hubbard S.S."/>
            <person name="Banfield J.F."/>
        </authorList>
    </citation>
    <scope>NUCLEOTIDE SEQUENCE [LARGE SCALE GENOMIC DNA]</scope>
</reference>
<name>A0A1F7U998_9BACT</name>
<comment type="caution">
    <text evidence="1">The sequence shown here is derived from an EMBL/GenBank/DDBJ whole genome shotgun (WGS) entry which is preliminary data.</text>
</comment>
<accession>A0A1F7U998</accession>
<organism evidence="1 2">
    <name type="scientific">Candidatus Uhrbacteria bacterium RIFCSPHIGHO2_02_FULL_60_10</name>
    <dbReference type="NCBI Taxonomy" id="1802392"/>
    <lineage>
        <taxon>Bacteria</taxon>
        <taxon>Candidatus Uhriibacteriota</taxon>
    </lineage>
</organism>
<protein>
    <submittedName>
        <fullName evidence="1">Uncharacterized protein</fullName>
    </submittedName>
</protein>
<evidence type="ECO:0000313" key="2">
    <source>
        <dbReference type="Proteomes" id="UP000177088"/>
    </source>
</evidence>
<dbReference type="EMBL" id="MGEA01000030">
    <property type="protein sequence ID" value="OGL74294.1"/>
    <property type="molecule type" value="Genomic_DNA"/>
</dbReference>
<evidence type="ECO:0000313" key="1">
    <source>
        <dbReference type="EMBL" id="OGL74294.1"/>
    </source>
</evidence>
<dbReference type="Proteomes" id="UP000177088">
    <property type="component" value="Unassembled WGS sequence"/>
</dbReference>
<proteinExistence type="predicted"/>